<evidence type="ECO:0000256" key="1">
    <source>
        <dbReference type="ARBA" id="ARBA00004123"/>
    </source>
</evidence>
<keyword evidence="6" id="KW-0175">Coiled coil</keyword>
<dbReference type="OrthoDB" id="552194at2759"/>
<keyword evidence="3" id="KW-0234">DNA repair</keyword>
<feature type="compositionally biased region" description="Low complexity" evidence="7">
    <location>
        <begin position="467"/>
        <end position="477"/>
    </location>
</feature>
<dbReference type="InterPro" id="IPR040227">
    <property type="entry name" value="Nibrin-rel"/>
</dbReference>
<feature type="region of interest" description="Disordered" evidence="7">
    <location>
        <begin position="680"/>
        <end position="802"/>
    </location>
</feature>
<sequence length="802" mass="90580">MWFLEHESLFGGKRIWLRPGTQQLFGRTKSSGEGKAWKIDNKAVSRQHVTIKVLDALPEAGSKLHTRSQVEITDLSCRQGTIIDGRQTLKSKKNDDGTIEYAKATLDGTEHEIRLAQSYEPFKIYWRPVVFTYASKESKESKDRSARLHELDIKTTTDFIFGKTTHVVTQKRNLPRVLSGLLAGKHIVTDEFIDVILERATSATDNEVGYLPSPLEESFDEQWPKEDEYVPPTATEPVPRPQEMLRPDSSRSEIFANLTFVFLDAKQYSSLQEPVTGGDGKALLYEALRYGETTVQEYVDYVQSVAGKKKRSRSEKDKLPVITVRLATPSDNAEDWATTFMNGVDRALNQRSIYQNEFLDIILTKDRAALQQPPEVVGEAIPEAPALATRQSSRQSPMPGASSQTPESSAPADEPFKPNPRKRVHRAKTTSRFTGFDDYEPPPKIRKTEDTQMEGVQQSLPQAPSLTTHTQPQTQTQSRVQSRFASPTHETVEKEEQMDSLFPAAAEVKRRRAATRAPSASVEPEPESNPIEAQPRKRGVEALENLQRARQRADKDINVREQTRLRVKEEEERRRADEESLREALEGIDIKQMKNLAVIEEMDVLPHAPRNGNSLRTPGEARAQAKSDRWDPAWNGRKNFKKFRRRGTEQGIASHKVIVQVEEALPLKSFSESTFFLEDVEPRPRGLFQRHKDAAESDSESEHDAGFRGRKSRTQSQRQTQEPMEVVNVEDSGPDDEEVVEIRTQKSSGRTQRVVETQVSEAGAKKRAGGAASGQPAAKKGRTMKRVESSDEEETGFRFKRR</sequence>
<evidence type="ECO:0000256" key="6">
    <source>
        <dbReference type="SAM" id="Coils"/>
    </source>
</evidence>
<dbReference type="GO" id="GO:0000724">
    <property type="term" value="P:double-strand break repair via homologous recombination"/>
    <property type="evidence" value="ECO:0007669"/>
    <property type="project" value="TreeGrafter"/>
</dbReference>
<keyword evidence="2" id="KW-0227">DNA damage</keyword>
<dbReference type="GO" id="GO:0030870">
    <property type="term" value="C:Mre11 complex"/>
    <property type="evidence" value="ECO:0007669"/>
    <property type="project" value="InterPro"/>
</dbReference>
<comment type="subcellular location">
    <subcellularLocation>
        <location evidence="1">Nucleus</location>
    </subcellularLocation>
</comment>
<dbReference type="SUPFAM" id="SSF49879">
    <property type="entry name" value="SMAD/FHA domain"/>
    <property type="match status" value="1"/>
</dbReference>
<feature type="compositionally biased region" description="Basic residues" evidence="7">
    <location>
        <begin position="419"/>
        <end position="429"/>
    </location>
</feature>
<evidence type="ECO:0000256" key="7">
    <source>
        <dbReference type="SAM" id="MobiDB-lite"/>
    </source>
</evidence>
<feature type="region of interest" description="Disordered" evidence="7">
    <location>
        <begin position="388"/>
        <end position="538"/>
    </location>
</feature>
<comment type="similarity">
    <text evidence="5">Belongs to the Nibrin family.</text>
</comment>
<dbReference type="PANTHER" id="PTHR12162:SF0">
    <property type="entry name" value="NIBRIN"/>
    <property type="match status" value="1"/>
</dbReference>
<dbReference type="EMBL" id="SWKU01000023">
    <property type="protein sequence ID" value="KAF2997377.1"/>
    <property type="molecule type" value="Genomic_DNA"/>
</dbReference>
<evidence type="ECO:0000259" key="8">
    <source>
        <dbReference type="PROSITE" id="PS50006"/>
    </source>
</evidence>
<protein>
    <recommendedName>
        <fullName evidence="8">FHA domain-containing protein</fullName>
    </recommendedName>
</protein>
<evidence type="ECO:0000313" key="10">
    <source>
        <dbReference type="Proteomes" id="UP000801428"/>
    </source>
</evidence>
<dbReference type="PANTHER" id="PTHR12162">
    <property type="entry name" value="NIBRIN-RELATED"/>
    <property type="match status" value="1"/>
</dbReference>
<feature type="compositionally biased region" description="Polar residues" evidence="7">
    <location>
        <begin position="454"/>
        <end position="466"/>
    </location>
</feature>
<accession>A0A9P4W3W0</accession>
<proteinExistence type="inferred from homology"/>
<feature type="region of interest" description="Disordered" evidence="7">
    <location>
        <begin position="608"/>
        <end position="634"/>
    </location>
</feature>
<keyword evidence="4" id="KW-0539">Nucleus</keyword>
<name>A0A9P4W3W0_CURKU</name>
<evidence type="ECO:0000256" key="2">
    <source>
        <dbReference type="ARBA" id="ARBA00022763"/>
    </source>
</evidence>
<dbReference type="Gene3D" id="3.40.50.10980">
    <property type="entry name" value="Nibrin, BRCT2 domain"/>
    <property type="match status" value="1"/>
</dbReference>
<dbReference type="Proteomes" id="UP000801428">
    <property type="component" value="Unassembled WGS sequence"/>
</dbReference>
<dbReference type="InterPro" id="IPR043014">
    <property type="entry name" value="Nibrin_BRCT2_sf"/>
</dbReference>
<dbReference type="InterPro" id="IPR032429">
    <property type="entry name" value="Nibrin_BRCT2"/>
</dbReference>
<gene>
    <name evidence="9" type="ORF">E8E13_004554</name>
</gene>
<feature type="compositionally biased region" description="Polar residues" evidence="7">
    <location>
        <begin position="478"/>
        <end position="489"/>
    </location>
</feature>
<reference evidence="9" key="1">
    <citation type="submission" date="2019-04" db="EMBL/GenBank/DDBJ databases">
        <title>Sequencing of skin fungus with MAO and IRED activity.</title>
        <authorList>
            <person name="Marsaioli A.J."/>
            <person name="Bonatto J.M.C."/>
            <person name="Reis Junior O."/>
        </authorList>
    </citation>
    <scope>NUCLEOTIDE SEQUENCE</scope>
    <source>
        <strain evidence="9">30M1</strain>
    </source>
</reference>
<dbReference type="Pfam" id="PF16508">
    <property type="entry name" value="NIBRIN_BRCT_II"/>
    <property type="match status" value="1"/>
</dbReference>
<feature type="coiled-coil region" evidence="6">
    <location>
        <begin position="543"/>
        <end position="588"/>
    </location>
</feature>
<dbReference type="Gene3D" id="2.60.200.20">
    <property type="match status" value="1"/>
</dbReference>
<dbReference type="InterPro" id="IPR008984">
    <property type="entry name" value="SMAD_FHA_dom_sf"/>
</dbReference>
<comment type="caution">
    <text evidence="9">The sequence shown here is derived from an EMBL/GenBank/DDBJ whole genome shotgun (WGS) entry which is preliminary data.</text>
</comment>
<evidence type="ECO:0000256" key="4">
    <source>
        <dbReference type="ARBA" id="ARBA00023242"/>
    </source>
</evidence>
<feature type="compositionally biased region" description="Polar residues" evidence="7">
    <location>
        <begin position="389"/>
        <end position="408"/>
    </location>
</feature>
<dbReference type="AlphaFoldDB" id="A0A9P4W3W0"/>
<feature type="compositionally biased region" description="Basic and acidic residues" evidence="7">
    <location>
        <begin position="441"/>
        <end position="450"/>
    </location>
</feature>
<feature type="compositionally biased region" description="Basic and acidic residues" evidence="7">
    <location>
        <begin position="680"/>
        <end position="707"/>
    </location>
</feature>
<dbReference type="InterPro" id="IPR000253">
    <property type="entry name" value="FHA_dom"/>
</dbReference>
<keyword evidence="10" id="KW-1185">Reference proteome</keyword>
<evidence type="ECO:0000313" key="9">
    <source>
        <dbReference type="EMBL" id="KAF2997377.1"/>
    </source>
</evidence>
<dbReference type="GO" id="GO:0003684">
    <property type="term" value="F:damaged DNA binding"/>
    <property type="evidence" value="ECO:0007669"/>
    <property type="project" value="TreeGrafter"/>
</dbReference>
<dbReference type="Pfam" id="PF00498">
    <property type="entry name" value="FHA"/>
    <property type="match status" value="1"/>
</dbReference>
<dbReference type="PROSITE" id="PS50006">
    <property type="entry name" value="FHA_DOMAIN"/>
    <property type="match status" value="1"/>
</dbReference>
<evidence type="ECO:0000256" key="5">
    <source>
        <dbReference type="ARBA" id="ARBA00044757"/>
    </source>
</evidence>
<evidence type="ECO:0000256" key="3">
    <source>
        <dbReference type="ARBA" id="ARBA00023204"/>
    </source>
</evidence>
<dbReference type="GO" id="GO:0007095">
    <property type="term" value="P:mitotic G2 DNA damage checkpoint signaling"/>
    <property type="evidence" value="ECO:0007669"/>
    <property type="project" value="InterPro"/>
</dbReference>
<feature type="domain" description="FHA" evidence="8">
    <location>
        <begin position="23"/>
        <end position="88"/>
    </location>
</feature>
<organism evidence="9 10">
    <name type="scientific">Curvularia kusanoi</name>
    <name type="common">Cochliobolus kusanoi</name>
    <dbReference type="NCBI Taxonomy" id="90978"/>
    <lineage>
        <taxon>Eukaryota</taxon>
        <taxon>Fungi</taxon>
        <taxon>Dikarya</taxon>
        <taxon>Ascomycota</taxon>
        <taxon>Pezizomycotina</taxon>
        <taxon>Dothideomycetes</taxon>
        <taxon>Pleosporomycetidae</taxon>
        <taxon>Pleosporales</taxon>
        <taxon>Pleosporineae</taxon>
        <taxon>Pleosporaceae</taxon>
        <taxon>Curvularia</taxon>
    </lineage>
</organism>
<feature type="compositionally biased region" description="Polar residues" evidence="7">
    <location>
        <begin position="745"/>
        <end position="760"/>
    </location>
</feature>